<keyword evidence="5 7" id="KW-1133">Transmembrane helix</keyword>
<feature type="transmembrane region" description="Helical" evidence="7">
    <location>
        <begin position="145"/>
        <end position="162"/>
    </location>
</feature>
<feature type="transmembrane region" description="Helical" evidence="7">
    <location>
        <begin position="259"/>
        <end position="277"/>
    </location>
</feature>
<feature type="transmembrane region" description="Helical" evidence="7">
    <location>
        <begin position="333"/>
        <end position="355"/>
    </location>
</feature>
<comment type="caution">
    <text evidence="8">The sequence shown here is derived from an EMBL/GenBank/DDBJ whole genome shotgun (WGS) entry which is preliminary data.</text>
</comment>
<dbReference type="AlphaFoldDB" id="A0A833HPT1"/>
<dbReference type="PIRSF" id="PIRSF006603">
    <property type="entry name" value="DinF"/>
    <property type="match status" value="1"/>
</dbReference>
<evidence type="ECO:0000256" key="3">
    <source>
        <dbReference type="ARBA" id="ARBA00022475"/>
    </source>
</evidence>
<dbReference type="Pfam" id="PF01554">
    <property type="entry name" value="MatE"/>
    <property type="match status" value="2"/>
</dbReference>
<dbReference type="InterPro" id="IPR048279">
    <property type="entry name" value="MdtK-like"/>
</dbReference>
<keyword evidence="3" id="KW-1003">Cell membrane</keyword>
<keyword evidence="2" id="KW-0813">Transport</keyword>
<evidence type="ECO:0000313" key="8">
    <source>
        <dbReference type="EMBL" id="KAB3531169.1"/>
    </source>
</evidence>
<feature type="transmembrane region" description="Helical" evidence="7">
    <location>
        <begin position="395"/>
        <end position="414"/>
    </location>
</feature>
<proteinExistence type="predicted"/>
<gene>
    <name evidence="8" type="ORF">F8153_05880</name>
</gene>
<name>A0A833HPT1_9FIRM</name>
<dbReference type="NCBIfam" id="TIGR00797">
    <property type="entry name" value="matE"/>
    <property type="match status" value="1"/>
</dbReference>
<feature type="transmembrane region" description="Helical" evidence="7">
    <location>
        <begin position="168"/>
        <end position="190"/>
    </location>
</feature>
<protein>
    <submittedName>
        <fullName evidence="8">MATE family efflux transporter</fullName>
    </submittedName>
</protein>
<dbReference type="InterPro" id="IPR002528">
    <property type="entry name" value="MATE_fam"/>
</dbReference>
<keyword evidence="6 7" id="KW-0472">Membrane</keyword>
<dbReference type="PANTHER" id="PTHR43549:SF2">
    <property type="entry name" value="MULTIDRUG RESISTANCE PROTEIN NORM-RELATED"/>
    <property type="match status" value="1"/>
</dbReference>
<feature type="transmembrane region" description="Helical" evidence="7">
    <location>
        <begin position="289"/>
        <end position="313"/>
    </location>
</feature>
<dbReference type="GO" id="GO:0005886">
    <property type="term" value="C:plasma membrane"/>
    <property type="evidence" value="ECO:0007669"/>
    <property type="project" value="UniProtKB-SubCell"/>
</dbReference>
<comment type="subcellular location">
    <subcellularLocation>
        <location evidence="1">Cell membrane</location>
        <topology evidence="1">Multi-pass membrane protein</topology>
    </subcellularLocation>
</comment>
<evidence type="ECO:0000256" key="7">
    <source>
        <dbReference type="SAM" id="Phobius"/>
    </source>
</evidence>
<dbReference type="Proteomes" id="UP000465601">
    <property type="component" value="Unassembled WGS sequence"/>
</dbReference>
<feature type="transmembrane region" description="Helical" evidence="7">
    <location>
        <begin position="27"/>
        <end position="55"/>
    </location>
</feature>
<evidence type="ECO:0000256" key="4">
    <source>
        <dbReference type="ARBA" id="ARBA00022692"/>
    </source>
</evidence>
<dbReference type="GO" id="GO:0042910">
    <property type="term" value="F:xenobiotic transmembrane transporter activity"/>
    <property type="evidence" value="ECO:0007669"/>
    <property type="project" value="InterPro"/>
</dbReference>
<sequence>MLNNFIQTIYNLADTYWVSNMLGTSEVAAMTLVFPVIFLTLSLGMGINVAGTALISQHTGAQQKKEASKVASQMFAFTLILAVTLSIIGFFATPYIIKAMGGKGDVLKYSTQYLQIMFWEIPGIFMFFVYNSIKQGQGDTLTPMLYNVCGVVLNIILDPFFIERFGIKGAALATIFSRTIFVIIAVYTLFANRNSGIYLRLKEIKIQKDILLKIIKIGFPATIGQSASALGFIILNAFVISYGDQTLAAFGIGNRINSLVLMPVMGIGSALATIIGQNLGANNLERVKLAFITSIKLSTLFMVVGGIILSLSSKHVVGVFIKNDPEVFALSNQYLRIISTSLPLMGFFQVFIGTFQGSGHTIFAMIMDMGRLWGLRIPLILLFRKFASWGPSGVWYAMLLSNAIICVVGLFIYLSNVWQKKVITDNVVAS</sequence>
<evidence type="ECO:0000256" key="5">
    <source>
        <dbReference type="ARBA" id="ARBA00022989"/>
    </source>
</evidence>
<organism evidence="8 9">
    <name type="scientific">Alkaliphilus serpentinus</name>
    <dbReference type="NCBI Taxonomy" id="1482731"/>
    <lineage>
        <taxon>Bacteria</taxon>
        <taxon>Bacillati</taxon>
        <taxon>Bacillota</taxon>
        <taxon>Clostridia</taxon>
        <taxon>Peptostreptococcales</taxon>
        <taxon>Natronincolaceae</taxon>
        <taxon>Alkaliphilus</taxon>
    </lineage>
</organism>
<evidence type="ECO:0000256" key="2">
    <source>
        <dbReference type="ARBA" id="ARBA00022448"/>
    </source>
</evidence>
<feature type="transmembrane region" description="Helical" evidence="7">
    <location>
        <begin position="116"/>
        <end position="133"/>
    </location>
</feature>
<feature type="transmembrane region" description="Helical" evidence="7">
    <location>
        <begin position="210"/>
        <end position="239"/>
    </location>
</feature>
<evidence type="ECO:0000313" key="9">
    <source>
        <dbReference type="Proteomes" id="UP000465601"/>
    </source>
</evidence>
<evidence type="ECO:0000256" key="1">
    <source>
        <dbReference type="ARBA" id="ARBA00004651"/>
    </source>
</evidence>
<dbReference type="GO" id="GO:0015297">
    <property type="term" value="F:antiporter activity"/>
    <property type="evidence" value="ECO:0007669"/>
    <property type="project" value="InterPro"/>
</dbReference>
<feature type="transmembrane region" description="Helical" evidence="7">
    <location>
        <begin position="75"/>
        <end position="96"/>
    </location>
</feature>
<dbReference type="InterPro" id="IPR052031">
    <property type="entry name" value="Membrane_Transporter-Flippase"/>
</dbReference>
<dbReference type="EMBL" id="WBZB01000014">
    <property type="protein sequence ID" value="KAB3531169.1"/>
    <property type="molecule type" value="Genomic_DNA"/>
</dbReference>
<keyword evidence="4 7" id="KW-0812">Transmembrane</keyword>
<evidence type="ECO:0000256" key="6">
    <source>
        <dbReference type="ARBA" id="ARBA00023136"/>
    </source>
</evidence>
<accession>A0A833HPT1</accession>
<dbReference type="OrthoDB" id="9776324at2"/>
<dbReference type="PANTHER" id="PTHR43549">
    <property type="entry name" value="MULTIDRUG RESISTANCE PROTEIN YPNP-RELATED"/>
    <property type="match status" value="1"/>
</dbReference>
<reference evidence="8 9" key="1">
    <citation type="submission" date="2019-10" db="EMBL/GenBank/DDBJ databases">
        <title>Alkaliphilus serpentinus sp. nov. and Alkaliphilus pronyensis sp. nov., two novel anaerobic alkaliphilic species isolated from the serpentinized-hosted hydrothermal field of the Prony Bay (New Caledonia).</title>
        <authorList>
            <person name="Postec A."/>
        </authorList>
    </citation>
    <scope>NUCLEOTIDE SEQUENCE [LARGE SCALE GENOMIC DNA]</scope>
    <source>
        <strain evidence="8 9">LacT</strain>
    </source>
</reference>
<keyword evidence="9" id="KW-1185">Reference proteome</keyword>